<dbReference type="InterPro" id="IPR003018">
    <property type="entry name" value="GAF"/>
</dbReference>
<sequence length="185" mass="20391">MATHDYFQALRQVVTVIASSLDPREVLARVTEQTARTMRCKACTLRLLDKTGEILQASAAYGLSPDYMRKGPVEVGKSGLDGEVLKGKTIHLRDATGDGRFQYPEAARKEGLISVLSTPLMVDGKAIGLIRVYSDSERDFTRDESEFMEAVAGVSALAIQNARLHAALRAAFELQNTYTYQVFED</sequence>
<dbReference type="SMART" id="SM00065">
    <property type="entry name" value="GAF"/>
    <property type="match status" value="1"/>
</dbReference>
<organism evidence="2 3">
    <name type="scientific">Candidatus Mailhella merdigallinarum</name>
    <dbReference type="NCBI Taxonomy" id="2838658"/>
    <lineage>
        <taxon>Bacteria</taxon>
        <taxon>Pseudomonadati</taxon>
        <taxon>Thermodesulfobacteriota</taxon>
        <taxon>Desulfovibrionia</taxon>
        <taxon>Desulfovibrionales</taxon>
        <taxon>Desulfovibrionaceae</taxon>
        <taxon>Mailhella</taxon>
    </lineage>
</organism>
<evidence type="ECO:0000313" key="3">
    <source>
        <dbReference type="Proteomes" id="UP000824225"/>
    </source>
</evidence>
<evidence type="ECO:0000259" key="1">
    <source>
        <dbReference type="SMART" id="SM00065"/>
    </source>
</evidence>
<gene>
    <name evidence="2" type="ORF">H9962_08055</name>
</gene>
<dbReference type="EMBL" id="DXAN01000026">
    <property type="protein sequence ID" value="HJA09124.1"/>
    <property type="molecule type" value="Genomic_DNA"/>
</dbReference>
<dbReference type="Pfam" id="PF01590">
    <property type="entry name" value="GAF"/>
    <property type="match status" value="1"/>
</dbReference>
<reference evidence="2" key="2">
    <citation type="submission" date="2021-04" db="EMBL/GenBank/DDBJ databases">
        <authorList>
            <person name="Gilroy R."/>
        </authorList>
    </citation>
    <scope>NUCLEOTIDE SEQUENCE</scope>
    <source>
        <strain evidence="2">CHK186-16707</strain>
    </source>
</reference>
<evidence type="ECO:0000313" key="2">
    <source>
        <dbReference type="EMBL" id="HJA09124.1"/>
    </source>
</evidence>
<name>A0A9D2HER6_9BACT</name>
<dbReference type="InterPro" id="IPR029016">
    <property type="entry name" value="GAF-like_dom_sf"/>
</dbReference>
<dbReference type="SUPFAM" id="SSF55781">
    <property type="entry name" value="GAF domain-like"/>
    <property type="match status" value="1"/>
</dbReference>
<dbReference type="Gene3D" id="3.30.450.40">
    <property type="match status" value="1"/>
</dbReference>
<protein>
    <submittedName>
        <fullName evidence="2">GAF domain-containing protein</fullName>
    </submittedName>
</protein>
<dbReference type="AlphaFoldDB" id="A0A9D2HER6"/>
<proteinExistence type="predicted"/>
<accession>A0A9D2HER6</accession>
<dbReference type="Proteomes" id="UP000824225">
    <property type="component" value="Unassembled WGS sequence"/>
</dbReference>
<feature type="domain" description="GAF" evidence="1">
    <location>
        <begin position="22"/>
        <end position="169"/>
    </location>
</feature>
<comment type="caution">
    <text evidence="2">The sequence shown here is derived from an EMBL/GenBank/DDBJ whole genome shotgun (WGS) entry which is preliminary data.</text>
</comment>
<reference evidence="2" key="1">
    <citation type="journal article" date="2021" name="PeerJ">
        <title>Extensive microbial diversity within the chicken gut microbiome revealed by metagenomics and culture.</title>
        <authorList>
            <person name="Gilroy R."/>
            <person name="Ravi A."/>
            <person name="Getino M."/>
            <person name="Pursley I."/>
            <person name="Horton D.L."/>
            <person name="Alikhan N.F."/>
            <person name="Baker D."/>
            <person name="Gharbi K."/>
            <person name="Hall N."/>
            <person name="Watson M."/>
            <person name="Adriaenssens E.M."/>
            <person name="Foster-Nyarko E."/>
            <person name="Jarju S."/>
            <person name="Secka A."/>
            <person name="Antonio M."/>
            <person name="Oren A."/>
            <person name="Chaudhuri R.R."/>
            <person name="La Ragione R."/>
            <person name="Hildebrand F."/>
            <person name="Pallen M.J."/>
        </authorList>
    </citation>
    <scope>NUCLEOTIDE SEQUENCE</scope>
    <source>
        <strain evidence="2">CHK186-16707</strain>
    </source>
</reference>